<keyword evidence="2" id="KW-1185">Reference proteome</keyword>
<evidence type="ECO:0000313" key="2">
    <source>
        <dbReference type="Proteomes" id="UP000789375"/>
    </source>
</evidence>
<gene>
    <name evidence="1" type="ORF">FMOSSE_LOCUS10837</name>
</gene>
<organism evidence="1 2">
    <name type="scientific">Funneliformis mosseae</name>
    <name type="common">Endomycorrhizal fungus</name>
    <name type="synonym">Glomus mosseae</name>
    <dbReference type="NCBI Taxonomy" id="27381"/>
    <lineage>
        <taxon>Eukaryota</taxon>
        <taxon>Fungi</taxon>
        <taxon>Fungi incertae sedis</taxon>
        <taxon>Mucoromycota</taxon>
        <taxon>Glomeromycotina</taxon>
        <taxon>Glomeromycetes</taxon>
        <taxon>Glomerales</taxon>
        <taxon>Glomeraceae</taxon>
        <taxon>Funneliformis</taxon>
    </lineage>
</organism>
<comment type="caution">
    <text evidence="1">The sequence shown here is derived from an EMBL/GenBank/DDBJ whole genome shotgun (WGS) entry which is preliminary data.</text>
</comment>
<dbReference type="EMBL" id="CAJVPP010003823">
    <property type="protein sequence ID" value="CAG8638010.1"/>
    <property type="molecule type" value="Genomic_DNA"/>
</dbReference>
<proteinExistence type="predicted"/>
<dbReference type="Proteomes" id="UP000789375">
    <property type="component" value="Unassembled WGS sequence"/>
</dbReference>
<sequence>MPNMVESSSWIVVHQSTFRSVAFIFIGLIQDTCIKPESSRTYHLSSPSKEHNMNITLQRTQLGKVSVMLLMSFKVQYHVSERNFQPIGNTLEGVWIGCLIDIFIIEAPKVSEYKACARMLRE</sequence>
<reference evidence="1" key="1">
    <citation type="submission" date="2021-06" db="EMBL/GenBank/DDBJ databases">
        <authorList>
            <person name="Kallberg Y."/>
            <person name="Tangrot J."/>
            <person name="Rosling A."/>
        </authorList>
    </citation>
    <scope>NUCLEOTIDE SEQUENCE</scope>
    <source>
        <strain evidence="1">87-6 pot B 2015</strain>
    </source>
</reference>
<protein>
    <submittedName>
        <fullName evidence="1">12012_t:CDS:1</fullName>
    </submittedName>
</protein>
<evidence type="ECO:0000313" key="1">
    <source>
        <dbReference type="EMBL" id="CAG8638010.1"/>
    </source>
</evidence>
<dbReference type="AlphaFoldDB" id="A0A9N9DJG7"/>
<accession>A0A9N9DJG7</accession>
<name>A0A9N9DJG7_FUNMO</name>